<dbReference type="RefSeq" id="WP_068493292.1">
    <property type="nucleotide sequence ID" value="NZ_LWQT01000062.1"/>
</dbReference>
<dbReference type="STRING" id="1285242.A6A04_19315"/>
<dbReference type="SUPFAM" id="SSF54001">
    <property type="entry name" value="Cysteine proteinases"/>
    <property type="match status" value="1"/>
</dbReference>
<dbReference type="AlphaFoldDB" id="A0A178MN27"/>
<keyword evidence="3" id="KW-1185">Reference proteome</keyword>
<dbReference type="PROSITE" id="PS50911">
    <property type="entry name" value="CHAP"/>
    <property type="match status" value="1"/>
</dbReference>
<dbReference type="InterPro" id="IPR007921">
    <property type="entry name" value="CHAP_dom"/>
</dbReference>
<reference evidence="2 3" key="1">
    <citation type="submission" date="2016-04" db="EMBL/GenBank/DDBJ databases">
        <title>Draft genome sequence of freshwater magnetotactic bacteria Magnetospirillum marisnigri SP-1 and Magnetospirillum moscoviense BB-1.</title>
        <authorList>
            <person name="Koziaeva V."/>
            <person name="Dziuba M.V."/>
            <person name="Ivanov T.M."/>
            <person name="Kuznetsov B."/>
            <person name="Grouzdev D.S."/>
        </authorList>
    </citation>
    <scope>NUCLEOTIDE SEQUENCE [LARGE SCALE GENOMIC DNA]</scope>
    <source>
        <strain evidence="2 3">SP-1</strain>
    </source>
</reference>
<feature type="domain" description="Peptidase C51" evidence="1">
    <location>
        <begin position="1"/>
        <end position="110"/>
    </location>
</feature>
<dbReference type="Gene3D" id="3.90.1720.10">
    <property type="entry name" value="endopeptidase domain like (from Nostoc punctiforme)"/>
    <property type="match status" value="1"/>
</dbReference>
<accession>A0A178MN27</accession>
<dbReference type="Proteomes" id="UP000078428">
    <property type="component" value="Unassembled WGS sequence"/>
</dbReference>
<comment type="caution">
    <text evidence="2">The sequence shown here is derived from an EMBL/GenBank/DDBJ whole genome shotgun (WGS) entry which is preliminary data.</text>
</comment>
<dbReference type="EMBL" id="LWQT01000062">
    <property type="protein sequence ID" value="OAN49498.1"/>
    <property type="molecule type" value="Genomic_DNA"/>
</dbReference>
<evidence type="ECO:0000259" key="1">
    <source>
        <dbReference type="PROSITE" id="PS50911"/>
    </source>
</evidence>
<protein>
    <recommendedName>
        <fullName evidence="1">Peptidase C51 domain-containing protein</fullName>
    </recommendedName>
</protein>
<organism evidence="2 3">
    <name type="scientific">Paramagnetospirillum marisnigri</name>
    <dbReference type="NCBI Taxonomy" id="1285242"/>
    <lineage>
        <taxon>Bacteria</taxon>
        <taxon>Pseudomonadati</taxon>
        <taxon>Pseudomonadota</taxon>
        <taxon>Alphaproteobacteria</taxon>
        <taxon>Rhodospirillales</taxon>
        <taxon>Magnetospirillaceae</taxon>
        <taxon>Paramagnetospirillum</taxon>
    </lineage>
</organism>
<proteinExistence type="predicted"/>
<name>A0A178MN27_9PROT</name>
<dbReference type="OrthoDB" id="7279151at2"/>
<dbReference type="Pfam" id="PF05257">
    <property type="entry name" value="CHAP"/>
    <property type="match status" value="1"/>
</dbReference>
<evidence type="ECO:0000313" key="2">
    <source>
        <dbReference type="EMBL" id="OAN49498.1"/>
    </source>
</evidence>
<evidence type="ECO:0000313" key="3">
    <source>
        <dbReference type="Proteomes" id="UP000078428"/>
    </source>
</evidence>
<gene>
    <name evidence="2" type="ORF">A6A04_19315</name>
</gene>
<sequence length="229" mass="24417">MPFKAEAALQCVTYAREVTGLNLKGDAWKWWEAASGLYKRGNAPKEGAVLVFKRQGSMVHGHVAVVRQTTSPRVLLVDHANWAPRRSADRGKVAESVPVMDVSPNNDWTQVRVWYEPSQQYGDRVYKTVGFVYNPGKMAPVEHASFRTSEPVAKAAEAPVTPKAEPVALSTPAPVAPSAPVEAKAPVAAVVAPAPTPAPVAPAVPVAAPTPAKDVVPGKFDARSWAEQA</sequence>
<dbReference type="InterPro" id="IPR038765">
    <property type="entry name" value="Papain-like_cys_pep_sf"/>
</dbReference>